<dbReference type="OrthoDB" id="10067847at2759"/>
<protein>
    <submittedName>
        <fullName evidence="3">Uncharacterized protein</fullName>
    </submittedName>
</protein>
<dbReference type="Proteomes" id="UP000054558">
    <property type="component" value="Unassembled WGS sequence"/>
</dbReference>
<dbReference type="EMBL" id="DF237739">
    <property type="protein sequence ID" value="GAQ91466.1"/>
    <property type="molecule type" value="Genomic_DNA"/>
</dbReference>
<dbReference type="PANTHER" id="PTHR11046">
    <property type="entry name" value="OLIGORIBONUCLEASE, MITOCHONDRIAL"/>
    <property type="match status" value="1"/>
</dbReference>
<reference evidence="3 4" key="1">
    <citation type="journal article" date="2014" name="Nat. Commun.">
        <title>Klebsormidium flaccidum genome reveals primary factors for plant terrestrial adaptation.</title>
        <authorList>
            <person name="Hori K."/>
            <person name="Maruyama F."/>
            <person name="Fujisawa T."/>
            <person name="Togashi T."/>
            <person name="Yamamoto N."/>
            <person name="Seo M."/>
            <person name="Sato S."/>
            <person name="Yamada T."/>
            <person name="Mori H."/>
            <person name="Tajima N."/>
            <person name="Moriyama T."/>
            <person name="Ikeuchi M."/>
            <person name="Watanabe M."/>
            <person name="Wada H."/>
            <person name="Kobayashi K."/>
            <person name="Saito M."/>
            <person name="Masuda T."/>
            <person name="Sasaki-Sekimoto Y."/>
            <person name="Mashiguchi K."/>
            <person name="Awai K."/>
            <person name="Shimojima M."/>
            <person name="Masuda S."/>
            <person name="Iwai M."/>
            <person name="Nobusawa T."/>
            <person name="Narise T."/>
            <person name="Kondo S."/>
            <person name="Saito H."/>
            <person name="Sato R."/>
            <person name="Murakawa M."/>
            <person name="Ihara Y."/>
            <person name="Oshima-Yamada Y."/>
            <person name="Ohtaka K."/>
            <person name="Satoh M."/>
            <person name="Sonobe K."/>
            <person name="Ishii M."/>
            <person name="Ohtani R."/>
            <person name="Kanamori-Sato M."/>
            <person name="Honoki R."/>
            <person name="Miyazaki D."/>
            <person name="Mochizuki H."/>
            <person name="Umetsu J."/>
            <person name="Higashi K."/>
            <person name="Shibata D."/>
            <person name="Kamiya Y."/>
            <person name="Sato N."/>
            <person name="Nakamura Y."/>
            <person name="Tabata S."/>
            <person name="Ida S."/>
            <person name="Kurokawa K."/>
            <person name="Ohta H."/>
        </authorList>
    </citation>
    <scope>NUCLEOTIDE SEQUENCE [LARGE SCALE GENOMIC DNA]</scope>
    <source>
        <strain evidence="3 4">NIES-2285</strain>
    </source>
</reference>
<feature type="coiled-coil region" evidence="2">
    <location>
        <begin position="308"/>
        <end position="342"/>
    </location>
</feature>
<evidence type="ECO:0000256" key="2">
    <source>
        <dbReference type="SAM" id="Coils"/>
    </source>
</evidence>
<name>A0A1Y1IRU5_KLENI</name>
<evidence type="ECO:0000313" key="4">
    <source>
        <dbReference type="Proteomes" id="UP000054558"/>
    </source>
</evidence>
<evidence type="ECO:0000256" key="1">
    <source>
        <dbReference type="ARBA" id="ARBA00022722"/>
    </source>
</evidence>
<dbReference type="AlphaFoldDB" id="A0A1Y1IRU5"/>
<feature type="coiled-coil region" evidence="2">
    <location>
        <begin position="370"/>
        <end position="457"/>
    </location>
</feature>
<dbReference type="InterPro" id="IPR022894">
    <property type="entry name" value="Oligoribonuclease"/>
</dbReference>
<feature type="coiled-coil region" evidence="2">
    <location>
        <begin position="216"/>
        <end position="265"/>
    </location>
</feature>
<dbReference type="STRING" id="105231.A0A1Y1IRU5"/>
<keyword evidence="2" id="KW-0175">Coiled coil</keyword>
<evidence type="ECO:0000313" key="3">
    <source>
        <dbReference type="EMBL" id="GAQ91466.1"/>
    </source>
</evidence>
<keyword evidence="1" id="KW-0378">Hydrolase</keyword>
<keyword evidence="1" id="KW-0540">Nuclease</keyword>
<accession>A0A1Y1IRU5</accession>
<sequence>MHSWSKCHQEVKLPEKFSNFFARVIVPAQARVQRLQTKGKVAELTIFLGERVKKYQSSESAGVGSSRSQVDDFRTRYPRLLSLLEESSSCTLAELFQPSSNAQEAQKSREIRQDILSKVLSKSCPLSNRIVLELEALWVRAGEPRSSVVSFLQGIDPAGLGTSKAQSVDMKLSRLCIAHAAARKSKDSLQPAFLSQQDETLFVVGKPSLRSEPIGIATLQRRLRRVTADRDLYIEELCDVASEQRDAARAEVDKLEQELAKLREASALRILDVEGRVEILEEKIAWSFEENVELQDQMEELTFRLAGEKVVTEERDELILQLAAAQQQVDLAQADLAAALEAVAVSKLLKKGARLNASPPVKQRLVAELKRNAKKRSSRHEAQVQSLREELDVLQAKLDCARAAATTAQGRASNVLKACQRKERQEAIKVEKLREENAQLRERLEEFLSEIKTFENGQYIAQIREVYYELLELNVASGQIERVLRLVLWKLAGRKLGKLPSESLCKEFYREMLALSHLHLAEVFGGEAEEADTLHSDGTSKWQDKFTGFQLTRLEPVKVERGGRMVTELVQRSYTLGMRQVADGTAEGALEMLKEILGDVERAQRSIDPSSKEGSVVTSIVSKIKNTTSDR</sequence>
<gene>
    <name evidence="3" type="ORF">KFL_007900010</name>
</gene>
<organism evidence="3 4">
    <name type="scientific">Klebsormidium nitens</name>
    <name type="common">Green alga</name>
    <name type="synonym">Ulothrix nitens</name>
    <dbReference type="NCBI Taxonomy" id="105231"/>
    <lineage>
        <taxon>Eukaryota</taxon>
        <taxon>Viridiplantae</taxon>
        <taxon>Streptophyta</taxon>
        <taxon>Klebsormidiophyceae</taxon>
        <taxon>Klebsormidiales</taxon>
        <taxon>Klebsormidiaceae</taxon>
        <taxon>Klebsormidium</taxon>
    </lineage>
</organism>
<dbReference type="PANTHER" id="PTHR11046:SF25">
    <property type="match status" value="1"/>
</dbReference>
<proteinExistence type="predicted"/>
<dbReference type="GO" id="GO:0000175">
    <property type="term" value="F:3'-5'-RNA exonuclease activity"/>
    <property type="evidence" value="ECO:0007669"/>
    <property type="project" value="InterPro"/>
</dbReference>
<keyword evidence="4" id="KW-1185">Reference proteome</keyword>